<comment type="subcellular location">
    <subcellularLocation>
        <location evidence="7 8">Cytoplasm</location>
    </subcellularLocation>
</comment>
<feature type="short sequence motif" description="Meso-diaminopimelate recognition motif" evidence="7">
    <location>
        <begin position="431"/>
        <end position="434"/>
    </location>
</feature>
<dbReference type="InterPro" id="IPR000713">
    <property type="entry name" value="Mur_ligase_N"/>
</dbReference>
<protein>
    <recommendedName>
        <fullName evidence="7">UDP-N-acetylmuramoyl-L-alanyl-D-glutamate--2,6-diaminopimelate ligase</fullName>
        <ecNumber evidence="7">6.3.2.13</ecNumber>
    </recommendedName>
    <alternativeName>
        <fullName evidence="7">Meso-A2pm-adding enzyme</fullName>
    </alternativeName>
    <alternativeName>
        <fullName evidence="7">Meso-diaminopimelate-adding enzyme</fullName>
    </alternativeName>
    <alternativeName>
        <fullName evidence="7">UDP-MurNAc-L-Ala-D-Glu:meso-diaminopimelate ligase</fullName>
    </alternativeName>
    <alternativeName>
        <fullName evidence="7">UDP-MurNAc-tripeptide synthetase</fullName>
    </alternativeName>
    <alternativeName>
        <fullName evidence="7">UDP-N-acetylmuramyl-tripeptide synthetase</fullName>
    </alternativeName>
</protein>
<dbReference type="InterPro" id="IPR035911">
    <property type="entry name" value="MurE/MurF_N"/>
</dbReference>
<dbReference type="RefSeq" id="WP_311556617.1">
    <property type="nucleotide sequence ID" value="NZ_JAVREJ010000008.1"/>
</dbReference>
<dbReference type="InterPro" id="IPR004101">
    <property type="entry name" value="Mur_ligase_C"/>
</dbReference>
<name>A0ABU2NAK6_9PSEU</name>
<dbReference type="NCBIfam" id="TIGR01085">
    <property type="entry name" value="murE"/>
    <property type="match status" value="1"/>
</dbReference>
<keyword evidence="3 7" id="KW-0133">Cell shape</keyword>
<dbReference type="EC" id="6.3.2.13" evidence="7"/>
<comment type="caution">
    <text evidence="12">The sequence shown here is derived from an EMBL/GenBank/DDBJ whole genome shotgun (WGS) entry which is preliminary data.</text>
</comment>
<dbReference type="PANTHER" id="PTHR23135">
    <property type="entry name" value="MUR LIGASE FAMILY MEMBER"/>
    <property type="match status" value="1"/>
</dbReference>
<keyword evidence="7" id="KW-0067">ATP-binding</keyword>
<keyword evidence="2 7" id="KW-0132">Cell division</keyword>
<comment type="cofactor">
    <cofactor evidence="7">
        <name>Mg(2+)</name>
        <dbReference type="ChEBI" id="CHEBI:18420"/>
    </cofactor>
</comment>
<keyword evidence="7 12" id="KW-0436">Ligase</keyword>
<evidence type="ECO:0000256" key="2">
    <source>
        <dbReference type="ARBA" id="ARBA00022618"/>
    </source>
</evidence>
<gene>
    <name evidence="7" type="primary">murE</name>
    <name evidence="12" type="ORF">RM445_13755</name>
</gene>
<dbReference type="GO" id="GO:0008765">
    <property type="term" value="F:UDP-N-acetylmuramoylalanyl-D-glutamate-2,6-diaminopimelate ligase activity"/>
    <property type="evidence" value="ECO:0007669"/>
    <property type="project" value="UniProtKB-EC"/>
</dbReference>
<feature type="binding site" evidence="7">
    <location>
        <position position="216"/>
    </location>
    <ligand>
        <name>UDP-N-acetyl-alpha-D-muramoyl-L-alanyl-D-glutamate</name>
        <dbReference type="ChEBI" id="CHEBI:83900"/>
    </ligand>
</feature>
<feature type="binding site" evidence="7">
    <location>
        <position position="485"/>
    </location>
    <ligand>
        <name>meso-2,6-diaminopimelate</name>
        <dbReference type="ChEBI" id="CHEBI:57791"/>
    </ligand>
</feature>
<feature type="binding site" evidence="7">
    <location>
        <begin position="181"/>
        <end position="182"/>
    </location>
    <ligand>
        <name>UDP-N-acetyl-alpha-D-muramoyl-L-alanyl-D-glutamate</name>
        <dbReference type="ChEBI" id="CHEBI:83900"/>
    </ligand>
</feature>
<proteinExistence type="inferred from homology"/>
<evidence type="ECO:0000313" key="12">
    <source>
        <dbReference type="EMBL" id="MDT0350592.1"/>
    </source>
</evidence>
<evidence type="ECO:0000259" key="9">
    <source>
        <dbReference type="Pfam" id="PF01225"/>
    </source>
</evidence>
<feature type="binding site" evidence="7">
    <location>
        <position position="407"/>
    </location>
    <ligand>
        <name>meso-2,6-diaminopimelate</name>
        <dbReference type="ChEBI" id="CHEBI:57791"/>
    </ligand>
</feature>
<comment type="function">
    <text evidence="7">Catalyzes the addition of meso-diaminopimelic acid to the nucleotide precursor UDP-N-acetylmuramoyl-L-alanyl-D-glutamate (UMAG) in the biosynthesis of bacterial cell-wall peptidoglycan.</text>
</comment>
<dbReference type="Gene3D" id="3.40.1390.10">
    <property type="entry name" value="MurE/MurF, N-terminal domain"/>
    <property type="match status" value="1"/>
</dbReference>
<dbReference type="Proteomes" id="UP001183202">
    <property type="component" value="Unassembled WGS sequence"/>
</dbReference>
<evidence type="ECO:0000313" key="13">
    <source>
        <dbReference type="Proteomes" id="UP001183202"/>
    </source>
</evidence>
<evidence type="ECO:0000256" key="7">
    <source>
        <dbReference type="HAMAP-Rule" id="MF_00208"/>
    </source>
</evidence>
<dbReference type="Pfam" id="PF01225">
    <property type="entry name" value="Mur_ligase"/>
    <property type="match status" value="1"/>
</dbReference>
<comment type="pathway">
    <text evidence="7 8">Cell wall biogenesis; peptidoglycan biosynthesis.</text>
</comment>
<keyword evidence="7" id="KW-0547">Nucleotide-binding</keyword>
<dbReference type="InterPro" id="IPR013221">
    <property type="entry name" value="Mur_ligase_cen"/>
</dbReference>
<dbReference type="EMBL" id="JAVREJ010000008">
    <property type="protein sequence ID" value="MDT0350592.1"/>
    <property type="molecule type" value="Genomic_DNA"/>
</dbReference>
<dbReference type="PANTHER" id="PTHR23135:SF4">
    <property type="entry name" value="UDP-N-ACETYLMURAMOYL-L-ALANYL-D-GLUTAMATE--2,6-DIAMINOPIMELATE LIGASE MURE HOMOLOG, CHLOROPLASTIC"/>
    <property type="match status" value="1"/>
</dbReference>
<dbReference type="Pfam" id="PF02875">
    <property type="entry name" value="Mur_ligase_C"/>
    <property type="match status" value="1"/>
</dbReference>
<evidence type="ECO:0000256" key="4">
    <source>
        <dbReference type="ARBA" id="ARBA00022984"/>
    </source>
</evidence>
<accession>A0ABU2NAK6</accession>
<evidence type="ECO:0000256" key="1">
    <source>
        <dbReference type="ARBA" id="ARBA00005898"/>
    </source>
</evidence>
<comment type="PTM">
    <text evidence="7">Carboxylation is probably crucial for Mg(2+) binding and, consequently, for the gamma-phosphate positioning of ATP.</text>
</comment>
<sequence length="531" mass="54092">MPHARTTAVAAAALPPRPRASRRVDLHVLADTLGATLAGIDAGSTHVEVTGVTLRAAEVRPGDLFAALPGARVHGADFVGQAHDAGAVAVLTDPAGLDRARAADLPVVLHPQPRTVLGLAAATVYGDPTQRLRILGVTGTSGKTTVAHLLEAGLAAAGRTTGLIGTVGTRIAGATLPSAFTTPEAPDLQALFAVMREDGVTDVAMEVSSHALALGRVADTHFAVGAFTNLSQDHLDFHADMDDYFATKASLFAPGRAERAVICVDDEWGVRLAARTRGAVTVSATGPADWSARDVTADADGTQHFTALTPHGPVPVALRLPGPFNVANALVALACLDAVGVPPAVSALGVAEVAVPGRMQRIERGQPFLAVVDYAHKPAAVSALLDALRAQVAAGRLLVVLGAGGDRDRAKRPLMGAAAAARAELLVVTDDNPRSEDPALIRAEVLAGARSEPRRGDVREVGDRAEAIAVAVAAARPGDAVVVAGKGHETGQKVGDVTLPFDDAEELAAAIAAAVSERPSVGTPNPGQVPG</sequence>
<feature type="domain" description="Mur ligase N-terminal catalytic" evidence="9">
    <location>
        <begin position="48"/>
        <end position="123"/>
    </location>
</feature>
<evidence type="ECO:0000256" key="3">
    <source>
        <dbReference type="ARBA" id="ARBA00022960"/>
    </source>
</evidence>
<reference evidence="13" key="1">
    <citation type="submission" date="2023-07" db="EMBL/GenBank/DDBJ databases">
        <title>30 novel species of actinomycetes from the DSMZ collection.</title>
        <authorList>
            <person name="Nouioui I."/>
        </authorList>
    </citation>
    <scope>NUCLEOTIDE SEQUENCE [LARGE SCALE GENOMIC DNA]</scope>
    <source>
        <strain evidence="13">DSM 45834</strain>
    </source>
</reference>
<dbReference type="SUPFAM" id="SSF63418">
    <property type="entry name" value="MurE/MurF N-terminal domain"/>
    <property type="match status" value="1"/>
</dbReference>
<feature type="binding site" evidence="7">
    <location>
        <position position="208"/>
    </location>
    <ligand>
        <name>UDP-N-acetyl-alpha-D-muramoyl-L-alanyl-D-glutamate</name>
        <dbReference type="ChEBI" id="CHEBI:83900"/>
    </ligand>
</feature>
<feature type="domain" description="Mur ligase central" evidence="11">
    <location>
        <begin position="137"/>
        <end position="335"/>
    </location>
</feature>
<dbReference type="SUPFAM" id="SSF53623">
    <property type="entry name" value="MurD-like peptide ligases, catalytic domain"/>
    <property type="match status" value="1"/>
</dbReference>
<feature type="domain" description="Mur ligase C-terminal" evidence="10">
    <location>
        <begin position="357"/>
        <end position="487"/>
    </location>
</feature>
<keyword evidence="13" id="KW-1185">Reference proteome</keyword>
<evidence type="ECO:0000256" key="8">
    <source>
        <dbReference type="RuleBase" id="RU004135"/>
    </source>
</evidence>
<comment type="caution">
    <text evidence="7">Lacks conserved residue(s) required for the propagation of feature annotation.</text>
</comment>
<keyword evidence="7" id="KW-0963">Cytoplasm</keyword>
<organism evidence="12 13">
    <name type="scientific">Pseudonocardia charpentierae</name>
    <dbReference type="NCBI Taxonomy" id="3075545"/>
    <lineage>
        <taxon>Bacteria</taxon>
        <taxon>Bacillati</taxon>
        <taxon>Actinomycetota</taxon>
        <taxon>Actinomycetes</taxon>
        <taxon>Pseudonocardiales</taxon>
        <taxon>Pseudonocardiaceae</taxon>
        <taxon>Pseudonocardia</taxon>
    </lineage>
</organism>
<dbReference type="InterPro" id="IPR005761">
    <property type="entry name" value="UDP-N-AcMur-Glu-dNH2Pim_ligase"/>
</dbReference>
<dbReference type="Gene3D" id="3.90.190.20">
    <property type="entry name" value="Mur ligase, C-terminal domain"/>
    <property type="match status" value="1"/>
</dbReference>
<dbReference type="NCBIfam" id="NF001126">
    <property type="entry name" value="PRK00139.1-4"/>
    <property type="match status" value="1"/>
</dbReference>
<dbReference type="NCBIfam" id="NF001124">
    <property type="entry name" value="PRK00139.1-2"/>
    <property type="match status" value="1"/>
</dbReference>
<comment type="catalytic activity">
    <reaction evidence="7">
        <text>UDP-N-acetyl-alpha-D-muramoyl-L-alanyl-D-glutamate + meso-2,6-diaminopimelate + ATP = UDP-N-acetyl-alpha-D-muramoyl-L-alanyl-gamma-D-glutamyl-meso-2,6-diaminopimelate + ADP + phosphate + H(+)</text>
        <dbReference type="Rhea" id="RHEA:23676"/>
        <dbReference type="ChEBI" id="CHEBI:15378"/>
        <dbReference type="ChEBI" id="CHEBI:30616"/>
        <dbReference type="ChEBI" id="CHEBI:43474"/>
        <dbReference type="ChEBI" id="CHEBI:57791"/>
        <dbReference type="ChEBI" id="CHEBI:83900"/>
        <dbReference type="ChEBI" id="CHEBI:83905"/>
        <dbReference type="ChEBI" id="CHEBI:456216"/>
        <dbReference type="EC" id="6.3.2.13"/>
    </reaction>
</comment>
<evidence type="ECO:0000256" key="5">
    <source>
        <dbReference type="ARBA" id="ARBA00023306"/>
    </source>
</evidence>
<keyword evidence="7" id="KW-0460">Magnesium</keyword>
<comment type="similarity">
    <text evidence="1 7">Belongs to the MurCDEF family. MurE subfamily.</text>
</comment>
<keyword evidence="4 7" id="KW-0573">Peptidoglycan synthesis</keyword>
<dbReference type="SUPFAM" id="SSF53244">
    <property type="entry name" value="MurD-like peptide ligases, peptide-binding domain"/>
    <property type="match status" value="1"/>
</dbReference>
<dbReference type="InterPro" id="IPR036565">
    <property type="entry name" value="Mur-like_cat_sf"/>
</dbReference>
<evidence type="ECO:0000256" key="6">
    <source>
        <dbReference type="ARBA" id="ARBA00023316"/>
    </source>
</evidence>
<feature type="binding site" evidence="7">
    <location>
        <begin position="139"/>
        <end position="145"/>
    </location>
    <ligand>
        <name>ATP</name>
        <dbReference type="ChEBI" id="CHEBI:30616"/>
    </ligand>
</feature>
<feature type="binding site" evidence="7">
    <location>
        <position position="489"/>
    </location>
    <ligand>
        <name>meso-2,6-diaminopimelate</name>
        <dbReference type="ChEBI" id="CHEBI:57791"/>
    </ligand>
</feature>
<dbReference type="HAMAP" id="MF_00208">
    <property type="entry name" value="MurE"/>
    <property type="match status" value="1"/>
</dbReference>
<evidence type="ECO:0000259" key="10">
    <source>
        <dbReference type="Pfam" id="PF02875"/>
    </source>
</evidence>
<feature type="modified residue" description="N6-carboxylysine" evidence="7">
    <location>
        <position position="248"/>
    </location>
</feature>
<evidence type="ECO:0000259" key="11">
    <source>
        <dbReference type="Pfam" id="PF08245"/>
    </source>
</evidence>
<keyword evidence="5 7" id="KW-0131">Cell cycle</keyword>
<dbReference type="Pfam" id="PF08245">
    <property type="entry name" value="Mur_ligase_M"/>
    <property type="match status" value="1"/>
</dbReference>
<feature type="binding site" evidence="7">
    <location>
        <position position="54"/>
    </location>
    <ligand>
        <name>UDP-N-acetyl-alpha-D-muramoyl-L-alanyl-D-glutamate</name>
        <dbReference type="ChEBI" id="CHEBI:83900"/>
    </ligand>
</feature>
<dbReference type="InterPro" id="IPR036615">
    <property type="entry name" value="Mur_ligase_C_dom_sf"/>
</dbReference>
<dbReference type="Gene3D" id="3.40.1190.10">
    <property type="entry name" value="Mur-like, catalytic domain"/>
    <property type="match status" value="1"/>
</dbReference>
<keyword evidence="6 7" id="KW-0961">Cell wall biogenesis/degradation</keyword>
<feature type="binding site" evidence="7">
    <location>
        <begin position="431"/>
        <end position="434"/>
    </location>
    <ligand>
        <name>meso-2,6-diaminopimelate</name>
        <dbReference type="ChEBI" id="CHEBI:57791"/>
    </ligand>
</feature>